<comment type="caution">
    <text evidence="3">The sequence shown here is derived from an EMBL/GenBank/DDBJ whole genome shotgun (WGS) entry which is preliminary data.</text>
</comment>
<proteinExistence type="predicted"/>
<sequence>MSSSARPQPPSVSSNHTEIEEPPHHIDTLGIVVCGESGSGKSSLINLIAGTNVAKTSPDAVGCTTGTNVYDSDKLTSRQAGTLKVKLIDTAGLDEGMEGTVSDKEARKTLKTLLRTQTEQGNVHLIMYCVRGGKKIQTLRRNYELIRSQVKSKVPIVLVVTCLEFYRPEMEDWWKVNEKTISDLRMIFAGHACITTMETEELMFVERRNQSYDAVCNLIKQCCPSNNTAVHTGSLQDTIRGVPMAQRDSGGWYRRVLATICLA</sequence>
<dbReference type="InterPro" id="IPR006073">
    <property type="entry name" value="GTP-bd"/>
</dbReference>
<organism evidence="3 4">
    <name type="scientific">Suillus discolor</name>
    <dbReference type="NCBI Taxonomy" id="1912936"/>
    <lineage>
        <taxon>Eukaryota</taxon>
        <taxon>Fungi</taxon>
        <taxon>Dikarya</taxon>
        <taxon>Basidiomycota</taxon>
        <taxon>Agaricomycotina</taxon>
        <taxon>Agaricomycetes</taxon>
        <taxon>Agaricomycetidae</taxon>
        <taxon>Boletales</taxon>
        <taxon>Suillineae</taxon>
        <taxon>Suillaceae</taxon>
        <taxon>Suillus</taxon>
    </lineage>
</organism>
<dbReference type="Proteomes" id="UP000823399">
    <property type="component" value="Unassembled WGS sequence"/>
</dbReference>
<evidence type="ECO:0000313" key="3">
    <source>
        <dbReference type="EMBL" id="KAG2092823.1"/>
    </source>
</evidence>
<dbReference type="GO" id="GO:0005525">
    <property type="term" value="F:GTP binding"/>
    <property type="evidence" value="ECO:0007669"/>
    <property type="project" value="InterPro"/>
</dbReference>
<feature type="compositionally biased region" description="Polar residues" evidence="1">
    <location>
        <begin position="1"/>
        <end position="16"/>
    </location>
</feature>
<dbReference type="GO" id="GO:0016787">
    <property type="term" value="F:hydrolase activity"/>
    <property type="evidence" value="ECO:0007669"/>
    <property type="project" value="UniProtKB-KW"/>
</dbReference>
<dbReference type="Gene3D" id="3.40.50.300">
    <property type="entry name" value="P-loop containing nucleotide triphosphate hydrolases"/>
    <property type="match status" value="1"/>
</dbReference>
<evidence type="ECO:0000313" key="4">
    <source>
        <dbReference type="Proteomes" id="UP000823399"/>
    </source>
</evidence>
<dbReference type="Pfam" id="PF01926">
    <property type="entry name" value="MMR_HSR1"/>
    <property type="match status" value="1"/>
</dbReference>
<protein>
    <submittedName>
        <fullName evidence="3">P-loop containing nucleoside triphosphate hydrolase protein</fullName>
    </submittedName>
</protein>
<evidence type="ECO:0000259" key="2">
    <source>
        <dbReference type="Pfam" id="PF01926"/>
    </source>
</evidence>
<keyword evidence="4" id="KW-1185">Reference proteome</keyword>
<dbReference type="RefSeq" id="XP_041286998.1">
    <property type="nucleotide sequence ID" value="XM_041438888.1"/>
</dbReference>
<dbReference type="CDD" id="cd00882">
    <property type="entry name" value="Ras_like_GTPase"/>
    <property type="match status" value="1"/>
</dbReference>
<gene>
    <name evidence="3" type="ORF">F5147DRAFT_721876</name>
</gene>
<dbReference type="InterPro" id="IPR025662">
    <property type="entry name" value="Sigma_54_int_dom_ATP-bd_1"/>
</dbReference>
<dbReference type="AlphaFoldDB" id="A0A9P7EWC2"/>
<dbReference type="OrthoDB" id="8954335at2759"/>
<dbReference type="SUPFAM" id="SSF52540">
    <property type="entry name" value="P-loop containing nucleoside triphosphate hydrolases"/>
    <property type="match status" value="1"/>
</dbReference>
<accession>A0A9P7EWC2</accession>
<feature type="domain" description="G" evidence="2">
    <location>
        <begin position="31"/>
        <end position="161"/>
    </location>
</feature>
<dbReference type="InterPro" id="IPR027417">
    <property type="entry name" value="P-loop_NTPase"/>
</dbReference>
<keyword evidence="3" id="KW-0378">Hydrolase</keyword>
<dbReference type="PROSITE" id="PS00675">
    <property type="entry name" value="SIGMA54_INTERACT_1"/>
    <property type="match status" value="1"/>
</dbReference>
<reference evidence="3" key="1">
    <citation type="journal article" date="2020" name="New Phytol.">
        <title>Comparative genomics reveals dynamic genome evolution in host specialist ectomycorrhizal fungi.</title>
        <authorList>
            <person name="Lofgren L.A."/>
            <person name="Nguyen N.H."/>
            <person name="Vilgalys R."/>
            <person name="Ruytinx J."/>
            <person name="Liao H.L."/>
            <person name="Branco S."/>
            <person name="Kuo A."/>
            <person name="LaButti K."/>
            <person name="Lipzen A."/>
            <person name="Andreopoulos W."/>
            <person name="Pangilinan J."/>
            <person name="Riley R."/>
            <person name="Hundley H."/>
            <person name="Na H."/>
            <person name="Barry K."/>
            <person name="Grigoriev I.V."/>
            <person name="Stajich J.E."/>
            <person name="Kennedy P.G."/>
        </authorList>
    </citation>
    <scope>NUCLEOTIDE SEQUENCE</scope>
    <source>
        <strain evidence="3">FC423</strain>
    </source>
</reference>
<dbReference type="EMBL" id="JABBWM010000088">
    <property type="protein sequence ID" value="KAG2092823.1"/>
    <property type="molecule type" value="Genomic_DNA"/>
</dbReference>
<dbReference type="GeneID" id="64701147"/>
<evidence type="ECO:0000256" key="1">
    <source>
        <dbReference type="SAM" id="MobiDB-lite"/>
    </source>
</evidence>
<name>A0A9P7EWC2_9AGAM</name>
<feature type="region of interest" description="Disordered" evidence="1">
    <location>
        <begin position="1"/>
        <end position="24"/>
    </location>
</feature>